<proteinExistence type="predicted"/>
<gene>
    <name evidence="7" type="ORF">G5B36_11315</name>
    <name evidence="6" type="ORF">L0N08_12140</name>
</gene>
<keyword evidence="2" id="KW-0479">Metal-binding</keyword>
<keyword evidence="6" id="KW-0547">Nucleotide-binding</keyword>
<evidence type="ECO:0000313" key="6">
    <source>
        <dbReference type="EMBL" id="MCG4746167.1"/>
    </source>
</evidence>
<evidence type="ECO:0000313" key="7">
    <source>
        <dbReference type="EMBL" id="NSJ49290.1"/>
    </source>
</evidence>
<comment type="caution">
    <text evidence="6">The sequence shown here is derived from an EMBL/GenBank/DDBJ whole genome shotgun (WGS) entry which is preliminary data.</text>
</comment>
<evidence type="ECO:0000259" key="5">
    <source>
        <dbReference type="PROSITE" id="PS51194"/>
    </source>
</evidence>
<dbReference type="PROSITE" id="PS51192">
    <property type="entry name" value="HELICASE_ATP_BIND_1"/>
    <property type="match status" value="1"/>
</dbReference>
<evidence type="ECO:0000259" key="4">
    <source>
        <dbReference type="PROSITE" id="PS51192"/>
    </source>
</evidence>
<dbReference type="Proteomes" id="UP001299608">
    <property type="component" value="Unassembled WGS sequence"/>
</dbReference>
<keyword evidence="8" id="KW-1185">Reference proteome</keyword>
<dbReference type="EMBL" id="JAKNGE010000013">
    <property type="protein sequence ID" value="MCG4746167.1"/>
    <property type="molecule type" value="Genomic_DNA"/>
</dbReference>
<feature type="domain" description="Helicase ATP-binding" evidence="4">
    <location>
        <begin position="595"/>
        <end position="765"/>
    </location>
</feature>
<dbReference type="Pfam" id="PF00271">
    <property type="entry name" value="Helicase_C"/>
    <property type="match status" value="1"/>
</dbReference>
<dbReference type="InterPro" id="IPR038718">
    <property type="entry name" value="SNF2-like_sf"/>
</dbReference>
<dbReference type="EMBL" id="JAAITT010000014">
    <property type="protein sequence ID" value="NSJ49290.1"/>
    <property type="molecule type" value="Genomic_DNA"/>
</dbReference>
<name>A0AAX1SHZ1_9FIRM</name>
<keyword evidence="6" id="KW-0347">Helicase</keyword>
<dbReference type="InterPro" id="IPR000330">
    <property type="entry name" value="SNF2_N"/>
</dbReference>
<feature type="domain" description="SWIM-type" evidence="3">
    <location>
        <begin position="29"/>
        <end position="68"/>
    </location>
</feature>
<dbReference type="SMART" id="SM00487">
    <property type="entry name" value="DEXDc"/>
    <property type="match status" value="1"/>
</dbReference>
<keyword evidence="1" id="KW-0378">Hydrolase</keyword>
<dbReference type="Proteomes" id="UP000669239">
    <property type="component" value="Unassembled WGS sequence"/>
</dbReference>
<dbReference type="InterPro" id="IPR027417">
    <property type="entry name" value="P-loop_NTPase"/>
</dbReference>
<evidence type="ECO:0000256" key="1">
    <source>
        <dbReference type="ARBA" id="ARBA00022801"/>
    </source>
</evidence>
<evidence type="ECO:0000313" key="8">
    <source>
        <dbReference type="Proteomes" id="UP000669239"/>
    </source>
</evidence>
<protein>
    <submittedName>
        <fullName evidence="6">DEAD/DEAH box helicase</fullName>
    </submittedName>
</protein>
<reference evidence="7" key="2">
    <citation type="submission" date="2020-02" db="EMBL/GenBank/DDBJ databases">
        <authorList>
            <person name="Littmann E."/>
            <person name="Sorbara M."/>
        </authorList>
    </citation>
    <scope>NUCLEOTIDE SEQUENCE</scope>
    <source>
        <strain evidence="7">MSK.1.17</strain>
    </source>
</reference>
<dbReference type="SMART" id="SM00490">
    <property type="entry name" value="HELICc"/>
    <property type="match status" value="1"/>
</dbReference>
<keyword evidence="6" id="KW-0067">ATP-binding</keyword>
<dbReference type="PANTHER" id="PTHR10799">
    <property type="entry name" value="SNF2/RAD54 HELICASE FAMILY"/>
    <property type="match status" value="1"/>
</dbReference>
<dbReference type="Gene3D" id="3.40.50.10810">
    <property type="entry name" value="Tandem AAA-ATPase domain"/>
    <property type="match status" value="1"/>
</dbReference>
<dbReference type="AlphaFoldDB" id="A0AAX1SHZ1"/>
<dbReference type="GO" id="GO:0008270">
    <property type="term" value="F:zinc ion binding"/>
    <property type="evidence" value="ECO:0007669"/>
    <property type="project" value="UniProtKB-KW"/>
</dbReference>
<reference evidence="7 8" key="1">
    <citation type="journal article" date="2020" name="Cell Host Microbe">
        <title>Functional and Genomic Variation between Human-Derived Isolates of Lachnospiraceae Reveals Inter- and Intra-Species Diversity.</title>
        <authorList>
            <person name="Sorbara M.T."/>
            <person name="Littmann E.R."/>
            <person name="Fontana E."/>
            <person name="Moody T.U."/>
            <person name="Kohout C.E."/>
            <person name="Gjonbalaj M."/>
            <person name="Eaton V."/>
            <person name="Seok R."/>
            <person name="Leiner I.M."/>
            <person name="Pamer E.G."/>
        </authorList>
    </citation>
    <scope>NUCLEOTIDE SEQUENCE [LARGE SCALE GENOMIC DNA]</scope>
    <source>
        <strain evidence="7 8">MSK.1.17</strain>
    </source>
</reference>
<dbReference type="InterPro" id="IPR001650">
    <property type="entry name" value="Helicase_C-like"/>
</dbReference>
<dbReference type="GO" id="GO:0004386">
    <property type="term" value="F:helicase activity"/>
    <property type="evidence" value="ECO:0007669"/>
    <property type="project" value="UniProtKB-KW"/>
</dbReference>
<evidence type="ECO:0000259" key="3">
    <source>
        <dbReference type="PROSITE" id="PS50966"/>
    </source>
</evidence>
<dbReference type="SUPFAM" id="SSF52540">
    <property type="entry name" value="P-loop containing nucleoside triphosphate hydrolases"/>
    <property type="match status" value="2"/>
</dbReference>
<dbReference type="InterPro" id="IPR014001">
    <property type="entry name" value="Helicase_ATP-bd"/>
</dbReference>
<dbReference type="PROSITE" id="PS50966">
    <property type="entry name" value="ZF_SWIM"/>
    <property type="match status" value="1"/>
</dbReference>
<dbReference type="CDD" id="cd18012">
    <property type="entry name" value="DEXQc_arch_SWI2_SNF2"/>
    <property type="match status" value="1"/>
</dbReference>
<sequence length="1057" mass="119943">MKIVRMNTSSFWKGEAGVKGLVEDQGKTYNVTLYLGSGRVKDYSCSCKEGNSYKGMCAHGDALFAYYKQQKEEESKPPVHTSNQAHTMIREYTNREVAQILAEDEAGRVSLEPVLIISGREMRLEFKAGISRFYVLKDLGAFREAVESGTYVEYGRDLGFHHQKSAFAKESQGLLSLLLGVTENQKAVRDIVLSRMNRDRFFGMLTGRQMDVQLAGGMRARMSVLDGDPVMVIRVSRYGRDGLKVSFEGLAQEKKGQPNRMNACFKGERHLYAITGNTVYCCSETFTITAGPFLEQISKEREGYVLIGQKDIPLFYERVVKHISPYSRLILEQVDFGEYEPEPLRAAFRFDTGGQGELLMEPELSYGGYVFHPLEDENLPKTICRDVPGEFRVSQLIKKYFKYRDPEGIKLLIKEDEDAIYHLLDVGMEEFRLVGQVYISESLKQWKVVPSPKVSVGAGVSSGWLELSVDMGDLQNEELSKILAAYSQKKKYYRLKSGQFLKLEEGGLYAVGRMASDLGISRKDLQKGKFRLPAYRALYLDHLMKESPGVAYYRDQMLKAMVRGIKSVEDSDYPVPESLRGVLREYQRVGYCWLKTLDSYGFGGILADDMGLGKTIQIITLLKDAYGTGERQPSLIICPASLVYNWEHEIGRFAPDLRVLSIVGNGPEREARLESVREQLSGGTGDGCQVLVTSYDLLKRDIRFYEDIHFRYQVIDEAQYIKNAATQSAKAVKAIDVRTRFALTGTPVENRLSEIWSIFDYLMPGFLFASQYFKKEFENPIVRDGDEDALIRLRRIIGPFVLRRVKKDVLKELPDKLEQVVYSNFEGEQKKLYAANAVKLKEKLESGGFAETGDGRLQILAELMRLRQLCCDPRLCYENYKSESAKLETCMDLVRRGISGEHKILLFSQFTSMLELIERRLIKEGVASHKLTGATSKEERIRMVGEFQRDDVPVFLISLKAGGTGLNLTAADIVIHYDPWWNVAAQNQATDRTHRIGQEKQVTVYKLITRNTIEENILKLQESKQYLADQIVTEGTVSFGSLTKEDILNIVTQEVEE</sequence>
<evidence type="ECO:0000256" key="2">
    <source>
        <dbReference type="PROSITE-ProRule" id="PRU00325"/>
    </source>
</evidence>
<dbReference type="GO" id="GO:0016787">
    <property type="term" value="F:hydrolase activity"/>
    <property type="evidence" value="ECO:0007669"/>
    <property type="project" value="UniProtKB-KW"/>
</dbReference>
<evidence type="ECO:0000313" key="9">
    <source>
        <dbReference type="Proteomes" id="UP001299608"/>
    </source>
</evidence>
<dbReference type="Pfam" id="PF08455">
    <property type="entry name" value="SNF2_assoc"/>
    <property type="match status" value="1"/>
</dbReference>
<dbReference type="Gene3D" id="3.40.50.300">
    <property type="entry name" value="P-loop containing nucleotide triphosphate hydrolases"/>
    <property type="match status" value="1"/>
</dbReference>
<accession>A0AAX1SHZ1</accession>
<dbReference type="InterPro" id="IPR007527">
    <property type="entry name" value="Znf_SWIM"/>
</dbReference>
<dbReference type="InterPro" id="IPR013663">
    <property type="entry name" value="Helicase_SWF/SNF/SWI_bac"/>
</dbReference>
<dbReference type="GO" id="GO:0005524">
    <property type="term" value="F:ATP binding"/>
    <property type="evidence" value="ECO:0007669"/>
    <property type="project" value="InterPro"/>
</dbReference>
<keyword evidence="2" id="KW-0863">Zinc-finger</keyword>
<reference evidence="6" key="3">
    <citation type="submission" date="2022-01" db="EMBL/GenBank/DDBJ databases">
        <title>Collection of gut derived symbiotic bacterial strains cultured from healthy donors.</title>
        <authorList>
            <person name="Lin H."/>
            <person name="Kohout C."/>
            <person name="Waligurski E."/>
            <person name="Pamer E.G."/>
        </authorList>
    </citation>
    <scope>NUCLEOTIDE SEQUENCE</scope>
    <source>
        <strain evidence="6">DFI.6.55</strain>
    </source>
</reference>
<dbReference type="Pfam" id="PF00176">
    <property type="entry name" value="SNF2-rel_dom"/>
    <property type="match status" value="1"/>
</dbReference>
<keyword evidence="2" id="KW-0862">Zinc</keyword>
<dbReference type="CDD" id="cd18793">
    <property type="entry name" value="SF2_C_SNF"/>
    <property type="match status" value="1"/>
</dbReference>
<organism evidence="6 9">
    <name type="scientific">Enterocloster aldenensis</name>
    <dbReference type="NCBI Taxonomy" id="358742"/>
    <lineage>
        <taxon>Bacteria</taxon>
        <taxon>Bacillati</taxon>
        <taxon>Bacillota</taxon>
        <taxon>Clostridia</taxon>
        <taxon>Lachnospirales</taxon>
        <taxon>Lachnospiraceae</taxon>
        <taxon>Enterocloster</taxon>
    </lineage>
</organism>
<dbReference type="PROSITE" id="PS51194">
    <property type="entry name" value="HELICASE_CTER"/>
    <property type="match status" value="1"/>
</dbReference>
<dbReference type="RefSeq" id="WP_117560338.1">
    <property type="nucleotide sequence ID" value="NZ_JAAITT010000014.1"/>
</dbReference>
<dbReference type="InterPro" id="IPR049730">
    <property type="entry name" value="SNF2/RAD54-like_C"/>
</dbReference>
<feature type="domain" description="Helicase C-terminal" evidence="5">
    <location>
        <begin position="892"/>
        <end position="1043"/>
    </location>
</feature>